<evidence type="ECO:0000256" key="1">
    <source>
        <dbReference type="SAM" id="MobiDB-lite"/>
    </source>
</evidence>
<accession>B9SEY1</accession>
<evidence type="ECO:0000313" key="3">
    <source>
        <dbReference type="Proteomes" id="UP000008311"/>
    </source>
</evidence>
<organism evidence="2 3">
    <name type="scientific">Ricinus communis</name>
    <name type="common">Castor bean</name>
    <dbReference type="NCBI Taxonomy" id="3988"/>
    <lineage>
        <taxon>Eukaryota</taxon>
        <taxon>Viridiplantae</taxon>
        <taxon>Streptophyta</taxon>
        <taxon>Embryophyta</taxon>
        <taxon>Tracheophyta</taxon>
        <taxon>Spermatophyta</taxon>
        <taxon>Magnoliopsida</taxon>
        <taxon>eudicotyledons</taxon>
        <taxon>Gunneridae</taxon>
        <taxon>Pentapetalae</taxon>
        <taxon>rosids</taxon>
        <taxon>fabids</taxon>
        <taxon>Malpighiales</taxon>
        <taxon>Euphorbiaceae</taxon>
        <taxon>Acalyphoideae</taxon>
        <taxon>Acalypheae</taxon>
        <taxon>Ricinus</taxon>
    </lineage>
</organism>
<proteinExistence type="predicted"/>
<dbReference type="EMBL" id="EQ973940">
    <property type="protein sequence ID" value="EEF37834.1"/>
    <property type="molecule type" value="Genomic_DNA"/>
</dbReference>
<feature type="region of interest" description="Disordered" evidence="1">
    <location>
        <begin position="78"/>
        <end position="105"/>
    </location>
</feature>
<dbReference type="InParanoid" id="B9SEY1"/>
<evidence type="ECO:0000313" key="2">
    <source>
        <dbReference type="EMBL" id="EEF37834.1"/>
    </source>
</evidence>
<dbReference type="AlphaFoldDB" id="B9SEY1"/>
<gene>
    <name evidence="2" type="ORF">RCOM_1702280</name>
</gene>
<reference evidence="3" key="1">
    <citation type="journal article" date="2010" name="Nat. Biotechnol.">
        <title>Draft genome sequence of the oilseed species Ricinus communis.</title>
        <authorList>
            <person name="Chan A.P."/>
            <person name="Crabtree J."/>
            <person name="Zhao Q."/>
            <person name="Lorenzi H."/>
            <person name="Orvis J."/>
            <person name="Puiu D."/>
            <person name="Melake-Berhan A."/>
            <person name="Jones K.M."/>
            <person name="Redman J."/>
            <person name="Chen G."/>
            <person name="Cahoon E.B."/>
            <person name="Gedil M."/>
            <person name="Stanke M."/>
            <person name="Haas B.J."/>
            <person name="Wortman J.R."/>
            <person name="Fraser-Liggett C.M."/>
            <person name="Ravel J."/>
            <person name="Rabinowicz P.D."/>
        </authorList>
    </citation>
    <scope>NUCLEOTIDE SEQUENCE [LARGE SCALE GENOMIC DNA]</scope>
    <source>
        <strain evidence="3">cv. Hale</strain>
    </source>
</reference>
<protein>
    <submittedName>
        <fullName evidence="2">Uncharacterized protein</fullName>
    </submittedName>
</protein>
<keyword evidence="3" id="KW-1185">Reference proteome</keyword>
<sequence>MVDVAALNECQSFIESFMYHRWYFSNMMQVRVNRRSGGLIQLCAQSLIHYHFQGSQTLSYAKYTTTLPLRWVSPRGGAPTTGALRPMEGGRKRARGPNSNSFSTMSAESEGMVVGDFATPLSAIIFVPRSGRIALVIAPIDPDFMPSCSLTRTAHGERHLRGEREAEGTRIAEMWHTTFLNKDLFEMPDRPPADPNAYGHSRH</sequence>
<dbReference type="Proteomes" id="UP000008311">
    <property type="component" value="Unassembled WGS sequence"/>
</dbReference>
<name>B9SEY1_RICCO</name>